<evidence type="ECO:0000256" key="2">
    <source>
        <dbReference type="ARBA" id="ARBA00012417"/>
    </source>
</evidence>
<dbReference type="Gene3D" id="3.30.420.10">
    <property type="entry name" value="Ribonuclease H-like superfamily/Ribonuclease H"/>
    <property type="match status" value="1"/>
</dbReference>
<dbReference type="InterPro" id="IPR036397">
    <property type="entry name" value="RNaseH_sf"/>
</dbReference>
<dbReference type="GO" id="GO:0005829">
    <property type="term" value="C:cytosol"/>
    <property type="evidence" value="ECO:0007669"/>
    <property type="project" value="TreeGrafter"/>
</dbReference>
<dbReference type="FunFam" id="3.30.420.10:FF:000012">
    <property type="entry name" value="DNA polymerase III subunit epsilon"/>
    <property type="match status" value="1"/>
</dbReference>
<dbReference type="GO" id="GO:0045004">
    <property type="term" value="P:DNA replication proofreading"/>
    <property type="evidence" value="ECO:0007669"/>
    <property type="project" value="TreeGrafter"/>
</dbReference>
<dbReference type="SMART" id="SM00479">
    <property type="entry name" value="EXOIII"/>
    <property type="match status" value="1"/>
</dbReference>
<dbReference type="GO" id="GO:0046872">
    <property type="term" value="F:metal ion binding"/>
    <property type="evidence" value="ECO:0007669"/>
    <property type="project" value="UniProtKB-KW"/>
</dbReference>
<dbReference type="Proteomes" id="UP000254260">
    <property type="component" value="Unassembled WGS sequence"/>
</dbReference>
<evidence type="ECO:0000256" key="13">
    <source>
        <dbReference type="ARBA" id="ARBA00023211"/>
    </source>
</evidence>
<keyword evidence="9 18" id="KW-0378">Hydrolase</keyword>
<feature type="region of interest" description="Disordered" evidence="19">
    <location>
        <begin position="202"/>
        <end position="226"/>
    </location>
</feature>
<evidence type="ECO:0000256" key="18">
    <source>
        <dbReference type="RuleBase" id="RU364087"/>
    </source>
</evidence>
<keyword evidence="10 18" id="KW-0269">Exonuclease</keyword>
<proteinExistence type="predicted"/>
<dbReference type="GO" id="GO:0003677">
    <property type="term" value="F:DNA binding"/>
    <property type="evidence" value="ECO:0007669"/>
    <property type="project" value="InterPro"/>
</dbReference>
<reference evidence="21 22" key="1">
    <citation type="submission" date="2018-06" db="EMBL/GenBank/DDBJ databases">
        <authorList>
            <consortium name="Pathogen Informatics"/>
            <person name="Doyle S."/>
        </authorList>
    </citation>
    <scope>NUCLEOTIDE SEQUENCE [LARGE SCALE GENOMIC DNA]</scope>
    <source>
        <strain evidence="21 22">NCTC10899</strain>
    </source>
</reference>
<dbReference type="AlphaFoldDB" id="A0A379IW09"/>
<keyword evidence="12 18" id="KW-0239">DNA-directed DNA polymerase</keyword>
<evidence type="ECO:0000256" key="4">
    <source>
        <dbReference type="ARBA" id="ARBA00022679"/>
    </source>
</evidence>
<keyword evidence="7 18" id="KW-0540">Nuclease</keyword>
<evidence type="ECO:0000256" key="7">
    <source>
        <dbReference type="ARBA" id="ARBA00022722"/>
    </source>
</evidence>
<protein>
    <recommendedName>
        <fullName evidence="3 18">DNA polymerase III subunit epsilon</fullName>
        <ecNumber evidence="2 18">2.7.7.7</ecNumber>
    </recommendedName>
</protein>
<organism evidence="21 22">
    <name type="scientific">Ectopseudomonas mendocina</name>
    <name type="common">Pseudomonas mendocina</name>
    <dbReference type="NCBI Taxonomy" id="300"/>
    <lineage>
        <taxon>Bacteria</taxon>
        <taxon>Pseudomonadati</taxon>
        <taxon>Pseudomonadota</taxon>
        <taxon>Gammaproteobacteria</taxon>
        <taxon>Pseudomonadales</taxon>
        <taxon>Pseudomonadaceae</taxon>
        <taxon>Ectopseudomonas</taxon>
    </lineage>
</organism>
<dbReference type="CDD" id="cd06131">
    <property type="entry name" value="DNA_pol_III_epsilon_Ecoli_like"/>
    <property type="match status" value="1"/>
</dbReference>
<evidence type="ECO:0000256" key="6">
    <source>
        <dbReference type="ARBA" id="ARBA00022705"/>
    </source>
</evidence>
<keyword evidence="11 17" id="KW-0460">Magnesium</keyword>
<keyword evidence="13 17" id="KW-0464">Manganese</keyword>
<keyword evidence="6 18" id="KW-0235">DNA replication</keyword>
<evidence type="ECO:0000256" key="10">
    <source>
        <dbReference type="ARBA" id="ARBA00022839"/>
    </source>
</evidence>
<dbReference type="EMBL" id="UGUU01000001">
    <property type="protein sequence ID" value="SUD40372.1"/>
    <property type="molecule type" value="Genomic_DNA"/>
</dbReference>
<comment type="catalytic activity">
    <reaction evidence="14 18">
        <text>DNA(n) + a 2'-deoxyribonucleoside 5'-triphosphate = DNA(n+1) + diphosphate</text>
        <dbReference type="Rhea" id="RHEA:22508"/>
        <dbReference type="Rhea" id="RHEA-COMP:17339"/>
        <dbReference type="Rhea" id="RHEA-COMP:17340"/>
        <dbReference type="ChEBI" id="CHEBI:33019"/>
        <dbReference type="ChEBI" id="CHEBI:61560"/>
        <dbReference type="ChEBI" id="CHEBI:173112"/>
        <dbReference type="EC" id="2.7.7.7"/>
    </reaction>
</comment>
<feature type="binding site" evidence="16">
    <location>
        <position position="80"/>
    </location>
    <ligand>
        <name>substrate</name>
    </ligand>
</feature>
<evidence type="ECO:0000256" key="16">
    <source>
        <dbReference type="PIRSR" id="PIRSR606309-2"/>
    </source>
</evidence>
<evidence type="ECO:0000256" key="8">
    <source>
        <dbReference type="ARBA" id="ARBA00022723"/>
    </source>
</evidence>
<sequence>MPRLNVRQPNRLEKQGVTTENTVKRYVVLDTETTGMPVTDGHRIIEIGCVELLGRRLTGRHFHVYLNPDREIDEGAIAVHGITNEYVADKPRFREVADEFYEFIKGAQLIIHNAAFDVGFINNEFALLGQSERADVSDYCSVLDTLMMARERHPGQRNSLDALCKRYGVDNSNRELHGALLDSEILADVYLAMTGGQTNLSLAGDGADGDGSGRQQATPIRRLDPARPRTRVIRASEEELAAHMARLAVIEKSAGGPSLWAQLEKSPE</sequence>
<feature type="binding site" evidence="17">
    <location>
        <position position="182"/>
    </location>
    <ligand>
        <name>a divalent metal cation</name>
        <dbReference type="ChEBI" id="CHEBI:60240"/>
        <label>1</label>
        <note>catalytic</note>
    </ligand>
</feature>
<keyword evidence="5 18" id="KW-0548">Nucleotidyltransferase</keyword>
<dbReference type="InterPro" id="IPR013520">
    <property type="entry name" value="Ribonucl_H"/>
</dbReference>
<feature type="binding site" evidence="17">
    <location>
        <position position="32"/>
    </location>
    <ligand>
        <name>a divalent metal cation</name>
        <dbReference type="ChEBI" id="CHEBI:60240"/>
        <label>1</label>
        <note>catalytic</note>
    </ligand>
</feature>
<dbReference type="PANTHER" id="PTHR30231">
    <property type="entry name" value="DNA POLYMERASE III SUBUNIT EPSILON"/>
    <property type="match status" value="1"/>
</dbReference>
<keyword evidence="8 17" id="KW-0479">Metal-binding</keyword>
<feature type="binding site" evidence="16">
    <location>
        <position position="32"/>
    </location>
    <ligand>
        <name>substrate</name>
    </ligand>
</feature>
<evidence type="ECO:0000256" key="1">
    <source>
        <dbReference type="ARBA" id="ARBA00001936"/>
    </source>
</evidence>
<dbReference type="GO" id="GO:0008408">
    <property type="term" value="F:3'-5' exonuclease activity"/>
    <property type="evidence" value="ECO:0007669"/>
    <property type="project" value="TreeGrafter"/>
</dbReference>
<dbReference type="InterPro" id="IPR006309">
    <property type="entry name" value="DnaQ_proteo"/>
</dbReference>
<gene>
    <name evidence="21" type="primary">dnaQ_1</name>
    <name evidence="18" type="synonym">dnaQ</name>
    <name evidence="21" type="ORF">NCTC10899_03210</name>
</gene>
<dbReference type="GO" id="GO:0003887">
    <property type="term" value="F:DNA-directed DNA polymerase activity"/>
    <property type="evidence" value="ECO:0007669"/>
    <property type="project" value="UniProtKB-KW"/>
</dbReference>
<dbReference type="Pfam" id="PF00929">
    <property type="entry name" value="RNase_T"/>
    <property type="match status" value="1"/>
</dbReference>
<feature type="binding site" evidence="16">
    <location>
        <position position="30"/>
    </location>
    <ligand>
        <name>substrate</name>
    </ligand>
</feature>
<comment type="cofactor">
    <cofactor evidence="1 18">
        <name>Mn(2+)</name>
        <dbReference type="ChEBI" id="CHEBI:29035"/>
    </cofactor>
</comment>
<feature type="domain" description="Exonuclease" evidence="20">
    <location>
        <begin position="25"/>
        <end position="199"/>
    </location>
</feature>
<evidence type="ECO:0000259" key="20">
    <source>
        <dbReference type="SMART" id="SM00479"/>
    </source>
</evidence>
<evidence type="ECO:0000256" key="5">
    <source>
        <dbReference type="ARBA" id="ARBA00022695"/>
    </source>
</evidence>
<evidence type="ECO:0000256" key="12">
    <source>
        <dbReference type="ARBA" id="ARBA00022932"/>
    </source>
</evidence>
<evidence type="ECO:0000256" key="19">
    <source>
        <dbReference type="SAM" id="MobiDB-lite"/>
    </source>
</evidence>
<feature type="binding site" evidence="17">
    <location>
        <position position="30"/>
    </location>
    <ligand>
        <name>a divalent metal cation</name>
        <dbReference type="ChEBI" id="CHEBI:60240"/>
        <label>1</label>
        <note>catalytic</note>
    </ligand>
</feature>
<comment type="subunit">
    <text evidence="18">DNA polymerase III contains a core (composed of alpha, epsilon and theta chains) that associates with a tau subunit. This core dimerizes to form the POLIII' complex. PolIII' associates with the gamma complex (composed of gamma, delta, delta', psi and chi chains) and with the beta chain to form the complete DNA polymerase III complex.</text>
</comment>
<evidence type="ECO:0000256" key="11">
    <source>
        <dbReference type="ARBA" id="ARBA00022842"/>
    </source>
</evidence>
<dbReference type="InterPro" id="IPR012337">
    <property type="entry name" value="RNaseH-like_sf"/>
</dbReference>
<evidence type="ECO:0000313" key="22">
    <source>
        <dbReference type="Proteomes" id="UP000254260"/>
    </source>
</evidence>
<dbReference type="NCBIfam" id="TIGR00573">
    <property type="entry name" value="dnaq"/>
    <property type="match status" value="1"/>
</dbReference>
<accession>A0A379IW09</accession>
<dbReference type="PANTHER" id="PTHR30231:SF41">
    <property type="entry name" value="DNA POLYMERASE III SUBUNIT EPSILON"/>
    <property type="match status" value="1"/>
</dbReference>
<comment type="cofactor">
    <cofactor evidence="17">
        <name>Mg(2+)</name>
        <dbReference type="ChEBI" id="CHEBI:18420"/>
    </cofactor>
    <cofactor evidence="17">
        <name>Mn(2+)</name>
        <dbReference type="ChEBI" id="CHEBI:29035"/>
    </cofactor>
    <text evidence="17">Binds 2 divalent metal cations. Magnesium or manganese.</text>
</comment>
<evidence type="ECO:0000256" key="17">
    <source>
        <dbReference type="PIRSR" id="PIRSR606309-3"/>
    </source>
</evidence>
<feature type="binding site" evidence="16">
    <location>
        <position position="182"/>
    </location>
    <ligand>
        <name>substrate</name>
    </ligand>
</feature>
<name>A0A379IW09_ECTME</name>
<evidence type="ECO:0000256" key="15">
    <source>
        <dbReference type="PIRSR" id="PIRSR606309-1"/>
    </source>
</evidence>
<evidence type="ECO:0000256" key="3">
    <source>
        <dbReference type="ARBA" id="ARBA00020352"/>
    </source>
</evidence>
<feature type="active site" description="Proton acceptor" evidence="15">
    <location>
        <position position="177"/>
    </location>
</feature>
<keyword evidence="4 18" id="KW-0808">Transferase</keyword>
<dbReference type="NCBIfam" id="NF004316">
    <property type="entry name" value="PRK05711.1"/>
    <property type="match status" value="1"/>
</dbReference>
<comment type="function">
    <text evidence="18">DNA polymerase III is a complex, multichain enzyme responsible for most of the replicative synthesis in bacteria. The epsilon subunit contain the editing function and is a proofreading 3'-5' exonuclease.</text>
</comment>
<dbReference type="EC" id="2.7.7.7" evidence="2 18"/>
<dbReference type="SUPFAM" id="SSF53098">
    <property type="entry name" value="Ribonuclease H-like"/>
    <property type="match status" value="1"/>
</dbReference>
<evidence type="ECO:0000256" key="9">
    <source>
        <dbReference type="ARBA" id="ARBA00022801"/>
    </source>
</evidence>
<dbReference type="NCBIfam" id="TIGR01406">
    <property type="entry name" value="dnaQ_proteo"/>
    <property type="match status" value="1"/>
</dbReference>
<evidence type="ECO:0000256" key="14">
    <source>
        <dbReference type="ARBA" id="ARBA00049244"/>
    </source>
</evidence>
<evidence type="ECO:0000313" key="21">
    <source>
        <dbReference type="EMBL" id="SUD40372.1"/>
    </source>
</evidence>
<dbReference type="InterPro" id="IPR006054">
    <property type="entry name" value="DnaQ"/>
</dbReference>